<dbReference type="GO" id="GO:0000156">
    <property type="term" value="F:phosphorelay response regulator activity"/>
    <property type="evidence" value="ECO:0007669"/>
    <property type="project" value="InterPro"/>
</dbReference>
<name>A0A838ZT82_9FLAO</name>
<dbReference type="SMART" id="SM00850">
    <property type="entry name" value="LytTR"/>
    <property type="match status" value="1"/>
</dbReference>
<gene>
    <name evidence="4" type="ORF">HU137_10455</name>
</gene>
<dbReference type="PANTHER" id="PTHR37299">
    <property type="entry name" value="TRANSCRIPTIONAL REGULATOR-RELATED"/>
    <property type="match status" value="1"/>
</dbReference>
<dbReference type="InterPro" id="IPR001789">
    <property type="entry name" value="Sig_transdc_resp-reg_receiver"/>
</dbReference>
<evidence type="ECO:0000256" key="1">
    <source>
        <dbReference type="PROSITE-ProRule" id="PRU00169"/>
    </source>
</evidence>
<dbReference type="Proteomes" id="UP000552241">
    <property type="component" value="Unassembled WGS sequence"/>
</dbReference>
<dbReference type="InterPro" id="IPR046947">
    <property type="entry name" value="LytR-like"/>
</dbReference>
<dbReference type="PANTHER" id="PTHR37299:SF1">
    <property type="entry name" value="STAGE 0 SPORULATION PROTEIN A HOMOLOG"/>
    <property type="match status" value="1"/>
</dbReference>
<evidence type="ECO:0000313" key="4">
    <source>
        <dbReference type="EMBL" id="MBA5630194.1"/>
    </source>
</evidence>
<dbReference type="AlphaFoldDB" id="A0A838ZT82"/>
<dbReference type="RefSeq" id="WP_182043796.1">
    <property type="nucleotide sequence ID" value="NZ_JACDZE010000003.1"/>
</dbReference>
<dbReference type="Gene3D" id="3.40.50.2300">
    <property type="match status" value="1"/>
</dbReference>
<evidence type="ECO:0000259" key="2">
    <source>
        <dbReference type="PROSITE" id="PS50110"/>
    </source>
</evidence>
<organism evidence="4 5">
    <name type="scientific">Moheibacter lacus</name>
    <dbReference type="NCBI Taxonomy" id="2745851"/>
    <lineage>
        <taxon>Bacteria</taxon>
        <taxon>Pseudomonadati</taxon>
        <taxon>Bacteroidota</taxon>
        <taxon>Flavobacteriia</taxon>
        <taxon>Flavobacteriales</taxon>
        <taxon>Weeksellaceae</taxon>
        <taxon>Moheibacter</taxon>
    </lineage>
</organism>
<dbReference type="PROSITE" id="PS50930">
    <property type="entry name" value="HTH_LYTTR"/>
    <property type="match status" value="1"/>
</dbReference>
<feature type="modified residue" description="4-aspartylphosphate" evidence="1">
    <location>
        <position position="53"/>
    </location>
</feature>
<dbReference type="Pfam" id="PF04397">
    <property type="entry name" value="LytTR"/>
    <property type="match status" value="1"/>
</dbReference>
<evidence type="ECO:0000313" key="5">
    <source>
        <dbReference type="Proteomes" id="UP000552241"/>
    </source>
</evidence>
<feature type="domain" description="Response regulatory" evidence="2">
    <location>
        <begin position="2"/>
        <end position="113"/>
    </location>
</feature>
<comment type="caution">
    <text evidence="4">The sequence shown here is derived from an EMBL/GenBank/DDBJ whole genome shotgun (WGS) entry which is preliminary data.</text>
</comment>
<proteinExistence type="predicted"/>
<dbReference type="Pfam" id="PF00072">
    <property type="entry name" value="Response_reg"/>
    <property type="match status" value="1"/>
</dbReference>
<sequence>MKTIIIEDEKPAARYLLKLLQEEAIEPLAMLNSVKEAVKWFEQNEEPDLIFLDIQLGDGISFEIFEKVQPKSSIIFTTAYDDYALKAFKFNSIDYLLKPINKLDLRKAIAKFRERNQPMVWDAFQLQSLLSNNFENRYRERFLIKVGSNLKTLNIKNISCFYSKNKSTYLFSDNREYPIEQTLGDLETQLNPKDFFRISRNAIVHLKFIENISTHSGSRYQLFIKGVEEELIVSRERVNDFKIWLEK</sequence>
<dbReference type="Gene3D" id="2.40.50.1020">
    <property type="entry name" value="LytTr DNA-binding domain"/>
    <property type="match status" value="1"/>
</dbReference>
<dbReference type="GO" id="GO:0003677">
    <property type="term" value="F:DNA binding"/>
    <property type="evidence" value="ECO:0007669"/>
    <property type="project" value="InterPro"/>
</dbReference>
<dbReference type="PROSITE" id="PS50110">
    <property type="entry name" value="RESPONSE_REGULATORY"/>
    <property type="match status" value="1"/>
</dbReference>
<dbReference type="EMBL" id="JACDZE010000003">
    <property type="protein sequence ID" value="MBA5630194.1"/>
    <property type="molecule type" value="Genomic_DNA"/>
</dbReference>
<dbReference type="SMART" id="SM00448">
    <property type="entry name" value="REC"/>
    <property type="match status" value="1"/>
</dbReference>
<keyword evidence="1" id="KW-0597">Phosphoprotein</keyword>
<dbReference type="FunFam" id="3.40.50.2300:FF:000361">
    <property type="entry name" value="Two-component system response regulator"/>
    <property type="match status" value="1"/>
</dbReference>
<keyword evidence="5" id="KW-1185">Reference proteome</keyword>
<accession>A0A838ZT82</accession>
<dbReference type="SUPFAM" id="SSF52172">
    <property type="entry name" value="CheY-like"/>
    <property type="match status" value="1"/>
</dbReference>
<reference evidence="4 5" key="1">
    <citation type="submission" date="2020-07" db="EMBL/GenBank/DDBJ databases">
        <title>Moheibacter lacus sp. nov., a member of the family Flavobacteriaceae isolated from freshwater lake sediment.</title>
        <authorList>
            <person name="Liu Y."/>
        </authorList>
    </citation>
    <scope>NUCLEOTIDE SEQUENCE [LARGE SCALE GENOMIC DNA]</scope>
    <source>
        <strain evidence="4 5">BDHS18</strain>
    </source>
</reference>
<evidence type="ECO:0000259" key="3">
    <source>
        <dbReference type="PROSITE" id="PS50930"/>
    </source>
</evidence>
<dbReference type="InterPro" id="IPR011006">
    <property type="entry name" value="CheY-like_superfamily"/>
</dbReference>
<protein>
    <submittedName>
        <fullName evidence="4">Response regulator transcription factor</fullName>
    </submittedName>
</protein>
<dbReference type="InterPro" id="IPR007492">
    <property type="entry name" value="LytTR_DNA-bd_dom"/>
</dbReference>
<feature type="domain" description="HTH LytTR-type" evidence="3">
    <location>
        <begin position="142"/>
        <end position="247"/>
    </location>
</feature>